<dbReference type="InterPro" id="IPR036388">
    <property type="entry name" value="WH-like_DNA-bd_sf"/>
</dbReference>
<evidence type="ECO:0000313" key="8">
    <source>
        <dbReference type="Proteomes" id="UP000245212"/>
    </source>
</evidence>
<keyword evidence="2" id="KW-0663">Pyridoxal phosphate</keyword>
<dbReference type="InterPro" id="IPR004839">
    <property type="entry name" value="Aminotransferase_I/II_large"/>
</dbReference>
<dbReference type="RefSeq" id="WP_109060212.1">
    <property type="nucleotide sequence ID" value="NZ_QETA01000001.1"/>
</dbReference>
<dbReference type="CDD" id="cd07377">
    <property type="entry name" value="WHTH_GntR"/>
    <property type="match status" value="1"/>
</dbReference>
<comment type="caution">
    <text evidence="7">The sequence shown here is derived from an EMBL/GenBank/DDBJ whole genome shotgun (WGS) entry which is preliminary data.</text>
</comment>
<dbReference type="GO" id="GO:0003677">
    <property type="term" value="F:DNA binding"/>
    <property type="evidence" value="ECO:0007669"/>
    <property type="project" value="UniProtKB-KW"/>
</dbReference>
<dbReference type="GO" id="GO:0030170">
    <property type="term" value="F:pyridoxal phosphate binding"/>
    <property type="evidence" value="ECO:0007669"/>
    <property type="project" value="InterPro"/>
</dbReference>
<dbReference type="Gene3D" id="1.10.10.10">
    <property type="entry name" value="Winged helix-like DNA-binding domain superfamily/Winged helix DNA-binding domain"/>
    <property type="match status" value="1"/>
</dbReference>
<keyword evidence="5" id="KW-0804">Transcription</keyword>
<reference evidence="8" key="1">
    <citation type="submission" date="2018-05" db="EMBL/GenBank/DDBJ databases">
        <authorList>
            <person name="Li Y."/>
        </authorList>
    </citation>
    <scope>NUCLEOTIDE SEQUENCE [LARGE SCALE GENOMIC DNA]</scope>
    <source>
        <strain evidence="8">3d-2-2</strain>
    </source>
</reference>
<dbReference type="CDD" id="cd00609">
    <property type="entry name" value="AAT_like"/>
    <property type="match status" value="1"/>
</dbReference>
<dbReference type="Pfam" id="PF00392">
    <property type="entry name" value="GntR"/>
    <property type="match status" value="1"/>
</dbReference>
<evidence type="ECO:0000256" key="3">
    <source>
        <dbReference type="ARBA" id="ARBA00023015"/>
    </source>
</evidence>
<gene>
    <name evidence="7" type="ORF">DD235_01045</name>
</gene>
<sequence>MNQAQPEGPWRPSIDRTHGPLYLAIADVMQSDILAGRLRGGDRLPPQRQLAEHLDIDFTTVTRAYAEARRRGLVEGQVGRGTYVRQATPARTQLSRGQVDLSMIMPPRFDDAAVVARMCRGMAELQTGDVLGLLLRYQEAGGTEHDRVAGARWLARRLDGPLENRLLVCAGAQGALEIVLNMLAAPGDAICVEALSYSGFLSLAAHQGVRLLPIPIDDQGLLPEAFEAACKTQRPKALYCNPTLHNPTTVTMPLARRQALIDIARRYHVPIIEDDAHGALPLHPEPALARLGPDVVYYIAGLAKCLSPALRIAYLVLPDPRQFTGAIHAMRGTAAVASPLTAALATQWIEDGTADAVLEAIRREVGLRQSLVAEILPAGTFQADPCGSLVWLNLPHPWTRREFVASMRAEAIGVVGSDAFSTGMPPEAVRLGVGVAADHDELARSLHRVAYLLAHPPAATTMVV</sequence>
<dbReference type="EMBL" id="QETA01000001">
    <property type="protein sequence ID" value="PWF24807.1"/>
    <property type="molecule type" value="Genomic_DNA"/>
</dbReference>
<dbReference type="GO" id="GO:0003700">
    <property type="term" value="F:DNA-binding transcription factor activity"/>
    <property type="evidence" value="ECO:0007669"/>
    <property type="project" value="InterPro"/>
</dbReference>
<organism evidence="7 8">
    <name type="scientific">Corticimicrobacter populi</name>
    <dbReference type="NCBI Taxonomy" id="2175229"/>
    <lineage>
        <taxon>Bacteria</taxon>
        <taxon>Pseudomonadati</taxon>
        <taxon>Pseudomonadota</taxon>
        <taxon>Betaproteobacteria</taxon>
        <taxon>Burkholderiales</taxon>
        <taxon>Alcaligenaceae</taxon>
        <taxon>Corticimicrobacter</taxon>
    </lineage>
</organism>
<dbReference type="InterPro" id="IPR051446">
    <property type="entry name" value="HTH_trans_reg/aminotransferase"/>
</dbReference>
<dbReference type="InterPro" id="IPR000524">
    <property type="entry name" value="Tscrpt_reg_HTH_GntR"/>
</dbReference>
<feature type="domain" description="HTH gntR-type" evidence="6">
    <location>
        <begin position="19"/>
        <end position="87"/>
    </location>
</feature>
<evidence type="ECO:0000256" key="4">
    <source>
        <dbReference type="ARBA" id="ARBA00023125"/>
    </source>
</evidence>
<dbReference type="PANTHER" id="PTHR46577">
    <property type="entry name" value="HTH-TYPE TRANSCRIPTIONAL REGULATORY PROTEIN GABR"/>
    <property type="match status" value="1"/>
</dbReference>
<evidence type="ECO:0000256" key="1">
    <source>
        <dbReference type="ARBA" id="ARBA00005384"/>
    </source>
</evidence>
<dbReference type="InterPro" id="IPR015421">
    <property type="entry name" value="PyrdxlP-dep_Trfase_major"/>
</dbReference>
<accession>A0A2V1K5H0</accession>
<dbReference type="SUPFAM" id="SSF53383">
    <property type="entry name" value="PLP-dependent transferases"/>
    <property type="match status" value="1"/>
</dbReference>
<dbReference type="PROSITE" id="PS50949">
    <property type="entry name" value="HTH_GNTR"/>
    <property type="match status" value="1"/>
</dbReference>
<dbReference type="Pfam" id="PF00155">
    <property type="entry name" value="Aminotran_1_2"/>
    <property type="match status" value="1"/>
</dbReference>
<evidence type="ECO:0000259" key="6">
    <source>
        <dbReference type="PROSITE" id="PS50949"/>
    </source>
</evidence>
<dbReference type="SMART" id="SM00345">
    <property type="entry name" value="HTH_GNTR"/>
    <property type="match status" value="1"/>
</dbReference>
<dbReference type="Proteomes" id="UP000245212">
    <property type="component" value="Unassembled WGS sequence"/>
</dbReference>
<dbReference type="AlphaFoldDB" id="A0A2V1K5H0"/>
<evidence type="ECO:0000313" key="7">
    <source>
        <dbReference type="EMBL" id="PWF24807.1"/>
    </source>
</evidence>
<dbReference type="SUPFAM" id="SSF46785">
    <property type="entry name" value="Winged helix' DNA-binding domain"/>
    <property type="match status" value="1"/>
</dbReference>
<keyword evidence="3" id="KW-0805">Transcription regulation</keyword>
<keyword evidence="8" id="KW-1185">Reference proteome</keyword>
<evidence type="ECO:0000256" key="5">
    <source>
        <dbReference type="ARBA" id="ARBA00023163"/>
    </source>
</evidence>
<proteinExistence type="inferred from homology"/>
<name>A0A2V1K5H0_9BURK</name>
<dbReference type="PANTHER" id="PTHR46577:SF1">
    <property type="entry name" value="HTH-TYPE TRANSCRIPTIONAL REGULATORY PROTEIN GABR"/>
    <property type="match status" value="1"/>
</dbReference>
<keyword evidence="4" id="KW-0238">DNA-binding</keyword>
<dbReference type="InterPro" id="IPR036390">
    <property type="entry name" value="WH_DNA-bd_sf"/>
</dbReference>
<comment type="similarity">
    <text evidence="1">In the C-terminal section; belongs to the class-I pyridoxal-phosphate-dependent aminotransferase family.</text>
</comment>
<dbReference type="Gene3D" id="3.40.640.10">
    <property type="entry name" value="Type I PLP-dependent aspartate aminotransferase-like (Major domain)"/>
    <property type="match status" value="1"/>
</dbReference>
<evidence type="ECO:0000256" key="2">
    <source>
        <dbReference type="ARBA" id="ARBA00022898"/>
    </source>
</evidence>
<protein>
    <submittedName>
        <fullName evidence="7">GntR family transcriptional regulator</fullName>
    </submittedName>
</protein>
<dbReference type="InterPro" id="IPR015424">
    <property type="entry name" value="PyrdxlP-dep_Trfase"/>
</dbReference>